<evidence type="ECO:0000256" key="1">
    <source>
        <dbReference type="ARBA" id="ARBA00022614"/>
    </source>
</evidence>
<dbReference type="KEGG" id="tbr:TB927.1.480"/>
<dbReference type="GO" id="GO:0005737">
    <property type="term" value="C:cytoplasm"/>
    <property type="evidence" value="ECO:0000314"/>
    <property type="project" value="GeneDB"/>
</dbReference>
<dbReference type="InParanoid" id="Q9N937"/>
<reference evidence="5" key="2">
    <citation type="journal article" date="2005" name="Science">
        <title>The genome of the African trypanosome Trypanosoma brucei.</title>
        <authorList>
            <person name="Berriman M."/>
            <person name="Ghedin E."/>
            <person name="Hertz-Fowler C."/>
            <person name="Blandin G."/>
            <person name="Renauld H."/>
            <person name="Bartholomeu D.C."/>
            <person name="Lennard N.J."/>
            <person name="Caler E."/>
            <person name="Hamlin N.E."/>
            <person name="Haas B."/>
            <person name="Bohme U."/>
            <person name="Hannick L."/>
            <person name="Aslett M.A."/>
            <person name="Shallom J."/>
            <person name="Marcello L."/>
            <person name="Hou L."/>
            <person name="Wickstead B."/>
            <person name="Alsmark U.C."/>
            <person name="Arrowsmith C."/>
            <person name="Atkin R.J."/>
            <person name="Barron A.J."/>
            <person name="Bringaud F."/>
            <person name="Brooks K."/>
            <person name="Carrington M."/>
            <person name="Cherevach I."/>
            <person name="Chillingworth T.J."/>
            <person name="Churcher C."/>
            <person name="Clark L.N."/>
            <person name="Corton C.H."/>
            <person name="Cronin A."/>
            <person name="Davies R.M."/>
            <person name="Doggett J."/>
            <person name="Djikeng A."/>
            <person name="Feldblyum T."/>
            <person name="Field M.C."/>
            <person name="Fraser A."/>
            <person name="Goodhead I."/>
            <person name="Hance Z."/>
            <person name="Harper D."/>
            <person name="Harris B.R."/>
            <person name="Hauser H."/>
            <person name="Hostetler J."/>
            <person name="Ivens A."/>
            <person name="Jagels K."/>
            <person name="Johnson D."/>
            <person name="Johnson J."/>
            <person name="Jones K."/>
            <person name="Kerhornou A.X."/>
            <person name="Koo H."/>
            <person name="Larke N."/>
            <person name="Landfear S."/>
            <person name="Larkin C."/>
            <person name="Leech V."/>
            <person name="Line A."/>
            <person name="Lord A."/>
            <person name="Macleod A."/>
            <person name="Mooney P.J."/>
            <person name="Moule S."/>
            <person name="Martin D.M."/>
            <person name="Morgan G.W."/>
            <person name="Mungall K."/>
            <person name="Norbertczak H."/>
            <person name="Ormond D."/>
            <person name="Pai G."/>
            <person name="Peacock C.S."/>
            <person name="Peterson J."/>
            <person name="Quail M.A."/>
            <person name="Rabbinowitsch E."/>
            <person name="Rajandream M.A."/>
            <person name="Reitter C."/>
            <person name="Salzberg S.L."/>
            <person name="Sanders M."/>
            <person name="Schobel S."/>
            <person name="Sharp S."/>
            <person name="Simmonds M."/>
            <person name="Simpson A.J."/>
            <person name="Tallon L."/>
            <person name="Turner C.M."/>
            <person name="Tait A."/>
            <person name="Tivey A.R."/>
            <person name="Van Aken S."/>
            <person name="Walker D."/>
            <person name="Wanless D."/>
            <person name="Wang S."/>
            <person name="White B."/>
            <person name="White O."/>
            <person name="Whitehead S."/>
            <person name="Woodward J."/>
            <person name="Wortman J."/>
            <person name="Adams M.D."/>
            <person name="Embley T.M."/>
            <person name="Gull K."/>
            <person name="Ullu E."/>
            <person name="Barry J.D."/>
            <person name="Fairlamb A.H."/>
            <person name="Opperdoes F."/>
            <person name="Barrell B.G."/>
            <person name="Donelson J.E."/>
            <person name="Hall N."/>
            <person name="Fraser C.M."/>
            <person name="Melville S.E."/>
            <person name="El-Sayed N.M."/>
        </authorList>
    </citation>
    <scope>NUCLEOTIDE SEQUENCE [LARGE SCALE GENOMIC DNA]</scope>
    <source>
        <strain evidence="5">927/4 GUTat10.1</strain>
    </source>
</reference>
<organism evidence="4 5">
    <name type="scientific">Trypanosoma brucei brucei (strain 927/4 GUTat10.1)</name>
    <dbReference type="NCBI Taxonomy" id="185431"/>
    <lineage>
        <taxon>Eukaryota</taxon>
        <taxon>Discoba</taxon>
        <taxon>Euglenozoa</taxon>
        <taxon>Kinetoplastea</taxon>
        <taxon>Metakinetoplastina</taxon>
        <taxon>Trypanosomatida</taxon>
        <taxon>Trypanosomatidae</taxon>
        <taxon>Trypanosoma</taxon>
    </lineage>
</organism>
<keyword evidence="1" id="KW-0433">Leucine-rich repeat</keyword>
<name>Q9N937_TRYB2</name>
<dbReference type="AlphaFoldDB" id="Q9N937"/>
<dbReference type="FunFam" id="3.80.10.10:FF:001874">
    <property type="entry name" value="Hypothetical leucine-rich repeat protein 1 (LRRP1)"/>
    <property type="match status" value="1"/>
</dbReference>
<dbReference type="PANTHER" id="PTHR12904:SF31">
    <property type="entry name" value="LEUCINE-RICH REPEAT PROTEIN (LRRP)"/>
    <property type="match status" value="1"/>
</dbReference>
<dbReference type="OrthoDB" id="120976at2759"/>
<dbReference type="FunFam" id="3.80.10.10:FF:001337">
    <property type="entry name" value="Leucine-rich repeat protein (LRRP), putative"/>
    <property type="match status" value="2"/>
</dbReference>
<evidence type="ECO:0000313" key="4">
    <source>
        <dbReference type="EMBL" id="CAB95344.1"/>
    </source>
</evidence>
<proteinExistence type="predicted"/>
<sequence length="1449" mass="160832">MKVRITDHNTFWHAPQLLPYNTSPPRLIHRLALLLKKKKHFLNTQHLKESETGTTMSGNQGRKRQRSSSPEQSEALKEPSTTEQNKLTTITITEETRDASNDETVVSLLNEHEKLIKQTTRLESSVKALRCFMSNLTAMSGERQGGVCDDTECIHRVTLYNAADNAFSDEGLYEGALSSLCGRIQAKKLTITLSKGWKFNLEGVSKLKQLEELRIEYPRGKLVNMISLNNLDMLKRLCLRSNNIDNNDIHCIFSVGTLEELAITDTMQLTNIRGISRLTNLKCLELNSTDIDDSCIGEISACVKLSKLSVSECNNITDATPISQLAALEELNVNSCYHITKGIGTLGMLLRLRMLDLSGVPVEDNCLKDLCDCGSLERLNLSYCIQLTDINPLSSATAIEELNLNGCRRITRGIGVVWALPKLRVLHMKDVQLEDSVIGSLGNGNSFVRLSLENCAGFGDMTLLSSIVTLEELNIQKCADIISGVGCLGTLPYLRVLNVKEVHISSLDFTGIGASKSLLQLTLESITGLIDVEALANILTLEKLSLHGCTGIDAGIGCLGNLPQLKMLDLSGTNTDNESLRSLCLSQTMVSLNLSHCWKMTNVSHISSLEALNELNLNNCFGINAGWEAIEKLQQLHVAILSNTHITDRDISHFSKCKNLVTLDLSFCNKLLDVTTLSNITTLEELNLDSCSNIRKGLSVLGELPRLCVLNIKGVELEDSVIGSLGNGNSFVRLSLEHCKGFGDVTPLSNLVTLEELNLHYCDKVTSGMGTLGRLLQLRVLDLGRTQVDNNSLENICTSSIPLVLLNLSHCKKITSISAIASLTALEELNIDNCCNVTSGWNVFGTLHQLRVATLSNTRINDENVRYVSECKSLNTLNLAFCKDITDVTALSKITMLEELNLDCCHNIRKGIETLGKLPKARILSMKECYMGDSDAQQCSILGNSKSLVKLNLERSMGFISVKALSNIATLEELVLDHAREVCCIPSFSCLPRLRVLNLKYTDINGDVTKNISESKSLRLLNLSHCKWVTDISVLSSLSTLEELNVSSCYGIKKGWESLGKLPLLRVAILSDTNITAKDIACLSSCKTLVKLQFSWCEELSDVTVVYEIQSLEELIVKKYSDGLKGLNALGTLPRLRFLHLRNVRGSDISVESIGTSKSLVRLNIEMRGELTDITPLSNITSLEELSLWECRDTLEGAWTLERLPRLRSLDLGLSDISDSTLYYICLSRFITSLNLTSSWKLTDISGISKLTALEELNLRGCHRITSGWEALSELPRLRVLNLESTSVTTRDGGYYISRCKSLVTLNIQLSDMTDASCLANIKTLEELHIGECDELTQGFSALFTLPRLRILNLMGSLITDEDLREIQPPHTIEELNLSYCKNLNDITPLGRIKSIKKLHLSQSHDVRRLREGFRSLLELPCLSWVDLRNVYGWFDVYVELRKRRVHIR</sequence>
<dbReference type="SUPFAM" id="SSF52047">
    <property type="entry name" value="RNI-like"/>
    <property type="match status" value="2"/>
</dbReference>
<keyword evidence="5" id="KW-1185">Reference proteome</keyword>
<dbReference type="SMART" id="SM00367">
    <property type="entry name" value="LRR_CC"/>
    <property type="match status" value="13"/>
</dbReference>
<dbReference type="Gene3D" id="3.80.10.10">
    <property type="entry name" value="Ribonuclease Inhibitor"/>
    <property type="match status" value="13"/>
</dbReference>
<evidence type="ECO:0000256" key="2">
    <source>
        <dbReference type="ARBA" id="ARBA00022737"/>
    </source>
</evidence>
<dbReference type="InterPro" id="IPR025875">
    <property type="entry name" value="Leu-rich_rpt_4"/>
</dbReference>
<dbReference type="FunFam" id="3.80.10.10:FF:001651">
    <property type="entry name" value="Leucine-rich repeat protein (LRRP), putative"/>
    <property type="match status" value="1"/>
</dbReference>
<feature type="compositionally biased region" description="Polar residues" evidence="3">
    <location>
        <begin position="79"/>
        <end position="89"/>
    </location>
</feature>
<evidence type="ECO:0000256" key="3">
    <source>
        <dbReference type="SAM" id="MobiDB-lite"/>
    </source>
</evidence>
<dbReference type="FunFam" id="3.80.10.10:FF:002807">
    <property type="entry name" value="Leucine-rich repeat protein (LRRP), putative"/>
    <property type="match status" value="1"/>
</dbReference>
<dbReference type="RefSeq" id="XP_846409.1">
    <property type="nucleotide sequence ID" value="XM_841316.1"/>
</dbReference>
<evidence type="ECO:0000313" key="5">
    <source>
        <dbReference type="Proteomes" id="UP000008524"/>
    </source>
</evidence>
<protein>
    <submittedName>
        <fullName evidence="4">Leucine-rich repeat protein (LRRP), putative</fullName>
    </submittedName>
</protein>
<reference evidence="4 5" key="1">
    <citation type="journal article" date="2003" name="Nucleic Acids Res.">
        <title>The DNA sequence of chromosome I of an African trypanosome: gene content, chromosome organisation, recombination and polymorphism.</title>
        <authorList>
            <person name="Hall N."/>
            <person name="Berriman M."/>
            <person name="Lennard N.J."/>
            <person name="Harris B.R."/>
            <person name="Hertz-Fowler C."/>
            <person name="Bart-Delabesse E.N."/>
            <person name="Gerrare C.S."/>
            <person name="Atkin R.J."/>
            <person name="Barron A.J."/>
            <person name="Bowman S."/>
            <person name="Bray-Allen S.P."/>
            <person name="Bringaud F."/>
            <person name="Clark L.N."/>
            <person name="Corton C.H."/>
            <person name="Cronin A."/>
            <person name="Davies R."/>
            <person name="Doggett J."/>
            <person name="Fraser A."/>
            <person name="Gruter E."/>
            <person name="Hall S."/>
            <person name="Harper A.D."/>
            <person name="Kay M.P."/>
            <person name="Leech V."/>
            <person name="Mayes R."/>
            <person name="Price C."/>
            <person name="Quail M.A."/>
            <person name="Rabbinowitch E."/>
            <person name="Reitter C."/>
            <person name="Rutherford K."/>
            <person name="Sasse J."/>
            <person name="Sharp S."/>
            <person name="Shownkeen R."/>
            <person name="Macleod A."/>
            <person name="Taylor S."/>
            <person name="Tweedie A."/>
            <person name="Turner C.M.R."/>
            <person name="Tait A."/>
            <person name="Gull K."/>
            <person name="Barrell B."/>
            <person name="Melville S.E."/>
        </authorList>
    </citation>
    <scope>NUCLEOTIDE SEQUENCE [LARGE SCALE GENOMIC DNA]</scope>
    <source>
        <strain evidence="4 5">927/4 GUTat10.1</strain>
    </source>
</reference>
<dbReference type="PaxDb" id="5691-CAB95344"/>
<dbReference type="InterPro" id="IPR006553">
    <property type="entry name" value="Leu-rich_rpt_Cys-con_subtyp"/>
</dbReference>
<dbReference type="InterPro" id="IPR032675">
    <property type="entry name" value="LRR_dom_sf"/>
</dbReference>
<accession>Q9N937</accession>
<keyword evidence="2" id="KW-0677">Repeat</keyword>
<dbReference type="Pfam" id="PF12799">
    <property type="entry name" value="LRR_4"/>
    <property type="match status" value="1"/>
</dbReference>
<dbReference type="InterPro" id="IPR051341">
    <property type="entry name" value="Zyg-11_UBL_adapter"/>
</dbReference>
<dbReference type="STRING" id="185431.Q9N937"/>
<dbReference type="SUPFAM" id="SSF52058">
    <property type="entry name" value="L domain-like"/>
    <property type="match status" value="3"/>
</dbReference>
<dbReference type="Proteomes" id="UP000008524">
    <property type="component" value="Chromosome 1"/>
</dbReference>
<dbReference type="GeneID" id="3663618"/>
<feature type="region of interest" description="Disordered" evidence="3">
    <location>
        <begin position="44"/>
        <end position="89"/>
    </location>
</feature>
<dbReference type="EMBL" id="AL929603">
    <property type="protein sequence ID" value="CAB95344.1"/>
    <property type="molecule type" value="Genomic_DNA"/>
</dbReference>
<gene>
    <name evidence="4" type="ORF">TB927.1.480</name>
</gene>
<dbReference type="PANTHER" id="PTHR12904">
    <property type="match status" value="1"/>
</dbReference>